<comment type="caution">
    <text evidence="1">The sequence shown here is derived from an EMBL/GenBank/DDBJ whole genome shotgun (WGS) entry which is preliminary data.</text>
</comment>
<sequence length="87" mass="10356">MSGDNNIPADPKLLMEALVVEMKKALEVEIVYVHQRIDEVQDRRNQRGSQRAERNPIQRTRYEKAEIYYSRDSGVSRRSQRRPRITR</sequence>
<dbReference type="EMBL" id="CABITT030000001">
    <property type="protein sequence ID" value="VVA92357.1"/>
    <property type="molecule type" value="Genomic_DNA"/>
</dbReference>
<protein>
    <submittedName>
        <fullName evidence="1">Uncharacterized protein</fullName>
    </submittedName>
</protein>
<name>A0A565ASK5_9BRAS</name>
<gene>
    <name evidence="1" type="ORF">ANE_LOCUS2802</name>
</gene>
<organism evidence="1 2">
    <name type="scientific">Arabis nemorensis</name>
    <dbReference type="NCBI Taxonomy" id="586526"/>
    <lineage>
        <taxon>Eukaryota</taxon>
        <taxon>Viridiplantae</taxon>
        <taxon>Streptophyta</taxon>
        <taxon>Embryophyta</taxon>
        <taxon>Tracheophyta</taxon>
        <taxon>Spermatophyta</taxon>
        <taxon>Magnoliopsida</taxon>
        <taxon>eudicotyledons</taxon>
        <taxon>Gunneridae</taxon>
        <taxon>Pentapetalae</taxon>
        <taxon>rosids</taxon>
        <taxon>malvids</taxon>
        <taxon>Brassicales</taxon>
        <taxon>Brassicaceae</taxon>
        <taxon>Arabideae</taxon>
        <taxon>Arabis</taxon>
    </lineage>
</organism>
<dbReference type="Proteomes" id="UP000489600">
    <property type="component" value="Unassembled WGS sequence"/>
</dbReference>
<keyword evidence="2" id="KW-1185">Reference proteome</keyword>
<dbReference type="AlphaFoldDB" id="A0A565ASK5"/>
<evidence type="ECO:0000313" key="2">
    <source>
        <dbReference type="Proteomes" id="UP000489600"/>
    </source>
</evidence>
<reference evidence="1" key="1">
    <citation type="submission" date="2019-07" db="EMBL/GenBank/DDBJ databases">
        <authorList>
            <person name="Dittberner H."/>
        </authorList>
    </citation>
    <scope>NUCLEOTIDE SEQUENCE [LARGE SCALE GENOMIC DNA]</scope>
</reference>
<evidence type="ECO:0000313" key="1">
    <source>
        <dbReference type="EMBL" id="VVA92357.1"/>
    </source>
</evidence>
<accession>A0A565ASK5</accession>
<proteinExistence type="predicted"/>